<dbReference type="InterPro" id="IPR009612">
    <property type="entry name" value="IcmF-rel"/>
</dbReference>
<dbReference type="PANTHER" id="PTHR36153">
    <property type="entry name" value="INNER MEMBRANE PROTEIN-RELATED"/>
    <property type="match status" value="1"/>
</dbReference>
<keyword evidence="7" id="KW-1185">Reference proteome</keyword>
<evidence type="ECO:0000256" key="1">
    <source>
        <dbReference type="SAM" id="Phobius"/>
    </source>
</evidence>
<dbReference type="Pfam" id="PF21070">
    <property type="entry name" value="IcmF_helical"/>
    <property type="match status" value="1"/>
</dbReference>
<dbReference type="EMBL" id="JAAKZG010000009">
    <property type="protein sequence ID" value="NGN43430.1"/>
    <property type="molecule type" value="Genomic_DNA"/>
</dbReference>
<gene>
    <name evidence="6" type="primary">tssM</name>
    <name evidence="6" type="ORF">G6N74_20370</name>
</gene>
<feature type="domain" description="IcmF-related" evidence="3">
    <location>
        <begin position="505"/>
        <end position="811"/>
    </location>
</feature>
<keyword evidence="1" id="KW-0472">Membrane</keyword>
<feature type="domain" description="Type VI secretion system component TssM1 helical" evidence="5">
    <location>
        <begin position="951"/>
        <end position="1052"/>
    </location>
</feature>
<dbReference type="InterPro" id="IPR048677">
    <property type="entry name" value="TssM1_hel"/>
</dbReference>
<dbReference type="Pfam" id="PF06744">
    <property type="entry name" value="IcmF_C"/>
    <property type="match status" value="1"/>
</dbReference>
<feature type="transmembrane region" description="Helical" evidence="1">
    <location>
        <begin position="46"/>
        <end position="65"/>
    </location>
</feature>
<dbReference type="InterPro" id="IPR025743">
    <property type="entry name" value="TssM1_N"/>
</dbReference>
<evidence type="ECO:0000313" key="7">
    <source>
        <dbReference type="Proteomes" id="UP000481252"/>
    </source>
</evidence>
<protein>
    <submittedName>
        <fullName evidence="6">Type VI secretion system membrane subunit TssM</fullName>
    </submittedName>
</protein>
<accession>A0A7C9VFD5</accession>
<feature type="domain" description="Type VI secretion system component TssM1 N-terminal" evidence="4">
    <location>
        <begin position="187"/>
        <end position="442"/>
    </location>
</feature>
<dbReference type="Pfam" id="PF14331">
    <property type="entry name" value="IcmF-related_N"/>
    <property type="match status" value="1"/>
</dbReference>
<dbReference type="PANTHER" id="PTHR36153:SF1">
    <property type="entry name" value="TYPE VI SECRETION SYSTEM COMPONENT TSSM1"/>
    <property type="match status" value="1"/>
</dbReference>
<name>A0A7C9VFD5_9HYPH</name>
<evidence type="ECO:0000259" key="4">
    <source>
        <dbReference type="Pfam" id="PF14331"/>
    </source>
</evidence>
<feature type="transmembrane region" description="Helical" evidence="1">
    <location>
        <begin position="7"/>
        <end position="31"/>
    </location>
</feature>
<dbReference type="Gene3D" id="3.40.50.300">
    <property type="entry name" value="P-loop containing nucleotide triphosphate hydrolases"/>
    <property type="match status" value="1"/>
</dbReference>
<feature type="domain" description="Type VI secretion system IcmF C-terminal" evidence="2">
    <location>
        <begin position="1071"/>
        <end position="1162"/>
    </location>
</feature>
<keyword evidence="1" id="KW-1133">Transmembrane helix</keyword>
<dbReference type="InterPro" id="IPR010623">
    <property type="entry name" value="IcmF_C"/>
</dbReference>
<feature type="transmembrane region" description="Helical" evidence="1">
    <location>
        <begin position="434"/>
        <end position="458"/>
    </location>
</feature>
<evidence type="ECO:0000259" key="2">
    <source>
        <dbReference type="Pfam" id="PF06744"/>
    </source>
</evidence>
<dbReference type="RefSeq" id="WP_165119852.1">
    <property type="nucleotide sequence ID" value="NZ_JAAKZG010000009.1"/>
</dbReference>
<dbReference type="AlphaFoldDB" id="A0A7C9VFD5"/>
<dbReference type="Pfam" id="PF06761">
    <property type="entry name" value="IcmF-related"/>
    <property type="match status" value="1"/>
</dbReference>
<evidence type="ECO:0000259" key="5">
    <source>
        <dbReference type="Pfam" id="PF21070"/>
    </source>
</evidence>
<dbReference type="InterPro" id="IPR027417">
    <property type="entry name" value="P-loop_NTPase"/>
</dbReference>
<evidence type="ECO:0000259" key="3">
    <source>
        <dbReference type="Pfam" id="PF06761"/>
    </source>
</evidence>
<comment type="caution">
    <text evidence="6">The sequence shown here is derived from an EMBL/GenBank/DDBJ whole genome shotgun (WGS) entry which is preliminary data.</text>
</comment>
<dbReference type="InterPro" id="IPR053156">
    <property type="entry name" value="T6SS_TssM-like"/>
</dbReference>
<proteinExistence type="predicted"/>
<sequence length="1181" mass="127832">MDRKQPIFTWLGALLALLGLVCFGLAVWFAGPLMAFNGSQPLDSDWVRAGVIAAAAILVAGAYAARALRARGAQKAIETALLLNDDQGSDGPLLAKRMADAIAVLKRASGKSSFLYEMPWYVVIGPPGAGKTTALVNSGLKFPLAEKEGAAPIEGVGGTRNCDFWFTDDAVLIDTAGRYTTHESDAEADKKSWLSFLSLLKQNRTRQPINGVILAISVEDLLTLPEWELASHANAIRKRLFELLQELKVDFPVYALFTKADLIEGFREYFGGFTEARRRKVWGATFQTEKRKQNLVSQVPAEFDALVSRLTEELPDRLQEEPDATARIAIFGFPAQVGALQDRVADFLNQIFDPARPESSASLRGFYFSSGTQEGTPIDQLIGAMGRNLAVRQASENLSGRGKSFFIHDLLQDLIFAEAGWGSLDKGIARRTALLRYGGMAAIAGVSALVLGTLGWSFAANKSLIAAAGNSIDAYRADVGQELTRQDMPASEPVTGAGLSAIAALLNQLREMPAGYAHRNEPTPVSETFGLTQRETLSSATEETYRNALERMLRPRLILRAEQQLAASVNQPAIAYPALKTYLMLGGKAPGVEEDFITGWMERDWEANLLPGAGNEAARQELATDLRDMMELGRPHVPAIELDGKLIAQAQQSLAGMKLADRAALVMSSSAYAKGMRDLPILSGDDAAKVFETRDGTRLDQLNIPGLYTNAGFHKFFLMQLAGVADRLAAEQWVMGDAGQNAEQVSGLEALGPELVDRYSKDFIEAWEKVLSNLKLKSIKQDQPDYGVLAAAASDETSPLLKLLETVGNETALSRGDGSPDMDSAQIDGLARIGLVHRKSQLRAGEAAGSAAGAANPGANIEAYFRLYQSWIEGTPGNRPVDILLKNLGEVRESLKVITDYPSQSGPANEKLRLQVVNLRGTMSRLPKPFATMISEVVEEFEGAEASSSKSQLNQALAANITKPCQRIVSGKYPFARDADGDVQIGEFTQLFGPNGLMDKFFDEHLAPLANITGDAWDWQKDTRLGRELSSDTLRQFQRAAEIRNAFFADGNPTPAVKVTIAPNTISKDAEALLVVNQTVIQTSMAGNTPQTIAWPGDSTSSSAKLSIFPEIPGRDSSIDKNGPWALMRLIDTGSAAQEGDDLVVRFVVGGREVSYSIRTGSSYNPLFLPALRDFNCPAGF</sequence>
<reference evidence="6 7" key="1">
    <citation type="submission" date="2020-02" db="EMBL/GenBank/DDBJ databases">
        <title>Genome sequence of the type strain CGMCC 1.15528 of Mesorhizobium zhangyense.</title>
        <authorList>
            <person name="Gao J."/>
            <person name="Sun J."/>
        </authorList>
    </citation>
    <scope>NUCLEOTIDE SEQUENCE [LARGE SCALE GENOMIC DNA]</scope>
    <source>
        <strain evidence="6 7">CGMCC 1.15528</strain>
    </source>
</reference>
<dbReference type="InterPro" id="IPR017731">
    <property type="entry name" value="TssM1-like"/>
</dbReference>
<dbReference type="SUPFAM" id="SSF52540">
    <property type="entry name" value="P-loop containing nucleoside triphosphate hydrolases"/>
    <property type="match status" value="1"/>
</dbReference>
<evidence type="ECO:0000313" key="6">
    <source>
        <dbReference type="EMBL" id="NGN43430.1"/>
    </source>
</evidence>
<dbReference type="CDD" id="cd00882">
    <property type="entry name" value="Ras_like_GTPase"/>
    <property type="match status" value="1"/>
</dbReference>
<dbReference type="NCBIfam" id="TIGR03348">
    <property type="entry name" value="VI_IcmF"/>
    <property type="match status" value="1"/>
</dbReference>
<dbReference type="Proteomes" id="UP000481252">
    <property type="component" value="Unassembled WGS sequence"/>
</dbReference>
<organism evidence="6 7">
    <name type="scientific">Mesorhizobium zhangyense</name>
    <dbReference type="NCBI Taxonomy" id="1776730"/>
    <lineage>
        <taxon>Bacteria</taxon>
        <taxon>Pseudomonadati</taxon>
        <taxon>Pseudomonadota</taxon>
        <taxon>Alphaproteobacteria</taxon>
        <taxon>Hyphomicrobiales</taxon>
        <taxon>Phyllobacteriaceae</taxon>
        <taxon>Mesorhizobium</taxon>
    </lineage>
</organism>
<keyword evidence="1" id="KW-0812">Transmembrane</keyword>